<comment type="subcellular location">
    <subcellularLocation>
        <location evidence="1">Membrane</location>
        <topology evidence="1">Multi-pass membrane protein</topology>
    </subcellularLocation>
</comment>
<feature type="transmembrane region" description="Helical" evidence="6">
    <location>
        <begin position="160"/>
        <end position="183"/>
    </location>
</feature>
<dbReference type="OrthoDB" id="4016357at2"/>
<feature type="transmembrane region" description="Helical" evidence="6">
    <location>
        <begin position="7"/>
        <end position="26"/>
    </location>
</feature>
<name>A0A1R4ITA7_9MICO</name>
<dbReference type="AlphaFoldDB" id="A0A1R4ITA7"/>
<feature type="transmembrane region" description="Helical" evidence="6">
    <location>
        <begin position="62"/>
        <end position="87"/>
    </location>
</feature>
<organism evidence="7 8">
    <name type="scientific">Mycetocola reblochoni REB411</name>
    <dbReference type="NCBI Taxonomy" id="1255698"/>
    <lineage>
        <taxon>Bacteria</taxon>
        <taxon>Bacillati</taxon>
        <taxon>Actinomycetota</taxon>
        <taxon>Actinomycetes</taxon>
        <taxon>Micrococcales</taxon>
        <taxon>Microbacteriaceae</taxon>
        <taxon>Mycetocola</taxon>
    </lineage>
</organism>
<gene>
    <name evidence="7" type="ORF">FM119_03385</name>
</gene>
<evidence type="ECO:0000256" key="2">
    <source>
        <dbReference type="ARBA" id="ARBA00009773"/>
    </source>
</evidence>
<keyword evidence="3 6" id="KW-0812">Transmembrane</keyword>
<evidence type="ECO:0000313" key="8">
    <source>
        <dbReference type="Proteomes" id="UP000196778"/>
    </source>
</evidence>
<keyword evidence="8" id="KW-1185">Reference proteome</keyword>
<feature type="transmembrane region" description="Helical" evidence="6">
    <location>
        <begin position="270"/>
        <end position="289"/>
    </location>
</feature>
<evidence type="ECO:0000256" key="1">
    <source>
        <dbReference type="ARBA" id="ARBA00004141"/>
    </source>
</evidence>
<dbReference type="GO" id="GO:0055085">
    <property type="term" value="P:transmembrane transport"/>
    <property type="evidence" value="ECO:0007669"/>
    <property type="project" value="TreeGrafter"/>
</dbReference>
<evidence type="ECO:0008006" key="9">
    <source>
        <dbReference type="Google" id="ProtNLM"/>
    </source>
</evidence>
<proteinExistence type="inferred from homology"/>
<feature type="transmembrane region" description="Helical" evidence="6">
    <location>
        <begin position="301"/>
        <end position="334"/>
    </location>
</feature>
<reference evidence="8" key="1">
    <citation type="submission" date="2017-02" db="EMBL/GenBank/DDBJ databases">
        <authorList>
            <person name="Dridi B."/>
        </authorList>
    </citation>
    <scope>NUCLEOTIDE SEQUENCE [LARGE SCALE GENOMIC DNA]</scope>
    <source>
        <strain evidence="8">EB411</strain>
    </source>
</reference>
<protein>
    <recommendedName>
        <fullName evidence="9">Integral membrane protein</fullName>
    </recommendedName>
</protein>
<dbReference type="GO" id="GO:0016020">
    <property type="term" value="C:membrane"/>
    <property type="evidence" value="ECO:0007669"/>
    <property type="project" value="UniProtKB-SubCell"/>
</dbReference>
<dbReference type="InterPro" id="IPR002549">
    <property type="entry name" value="AI-2E-like"/>
</dbReference>
<feature type="transmembrane region" description="Helical" evidence="6">
    <location>
        <begin position="234"/>
        <end position="263"/>
    </location>
</feature>
<comment type="similarity">
    <text evidence="2">Belongs to the autoinducer-2 exporter (AI-2E) (TC 2.A.86) family.</text>
</comment>
<evidence type="ECO:0000256" key="3">
    <source>
        <dbReference type="ARBA" id="ARBA00022692"/>
    </source>
</evidence>
<dbReference type="RefSeq" id="WP_087136280.1">
    <property type="nucleotide sequence ID" value="NZ_FUKR01000022.1"/>
</dbReference>
<dbReference type="PANTHER" id="PTHR21716:SF62">
    <property type="entry name" value="TRANSPORT PROTEIN YDBI-RELATED"/>
    <property type="match status" value="1"/>
</dbReference>
<feature type="transmembrane region" description="Helical" evidence="6">
    <location>
        <begin position="203"/>
        <end position="228"/>
    </location>
</feature>
<dbReference type="EMBL" id="FUKR01000022">
    <property type="protein sequence ID" value="SJN22948.1"/>
    <property type="molecule type" value="Genomic_DNA"/>
</dbReference>
<dbReference type="Proteomes" id="UP000196778">
    <property type="component" value="Unassembled WGS sequence"/>
</dbReference>
<evidence type="ECO:0000256" key="6">
    <source>
        <dbReference type="SAM" id="Phobius"/>
    </source>
</evidence>
<accession>A0A1R4ITA7</accession>
<keyword evidence="4 6" id="KW-1133">Transmembrane helix</keyword>
<keyword evidence="5 6" id="KW-0472">Membrane</keyword>
<evidence type="ECO:0000256" key="5">
    <source>
        <dbReference type="ARBA" id="ARBA00023136"/>
    </source>
</evidence>
<dbReference type="PANTHER" id="PTHR21716">
    <property type="entry name" value="TRANSMEMBRANE PROTEIN"/>
    <property type="match status" value="1"/>
</dbReference>
<evidence type="ECO:0000256" key="4">
    <source>
        <dbReference type="ARBA" id="ARBA00022989"/>
    </source>
</evidence>
<feature type="transmembrane region" description="Helical" evidence="6">
    <location>
        <begin position="32"/>
        <end position="50"/>
    </location>
</feature>
<sequence length="345" mass="35865">MERHPVRLGFLIAVGVLLAVGLAVALSSLSTVLITVGTALFVAVGLNPLVTRLVARGLSRGVSVLIVTLGVLALLGALLLVIVPIIVDQVRLLATELPSLLADLPRQEWYLDLDESTGGGIGQLRDWLSSTIVDPNTWLALGGGVLQATASIAGGVGNTVFIAILTLYFLAGLPRITAAFYRLTPRSTREQTVDLTEDILAGVGNYLSGMAVLAAMNAVFSFIVLTIAGNPFAAVLAFLALLITFIPLVGSVISTVIVTLVCLMVSPPSALWVGIALVAYMQVEAYVLTPRVLSRAVTIPGSLVLIGAMVGGTLLGLLGALVAVPVTAALLLIIERVIVPRQELA</sequence>
<dbReference type="Pfam" id="PF01594">
    <property type="entry name" value="AI-2E_transport"/>
    <property type="match status" value="1"/>
</dbReference>
<evidence type="ECO:0000313" key="7">
    <source>
        <dbReference type="EMBL" id="SJN22948.1"/>
    </source>
</evidence>